<dbReference type="EMBL" id="BAAADV010000001">
    <property type="protein sequence ID" value="GAA0664599.1"/>
    <property type="molecule type" value="Genomic_DNA"/>
</dbReference>
<keyword evidence="3" id="KW-1185">Reference proteome</keyword>
<sequence length="265" mass="30462">MQVQQRPEFETEDRKRIYEYVERNGVVERGELDDEFAMDADRIELELSELIDEGYLDERDGIYRIAIDVGEPTTHEIDGVEFTVRPAKQGDLRGLIHVMRTVSEEGAYLTAESVMDLLDHEEVVFRHNDVESRMFFVATVDAEAQSASSPDSNTRRDGEVVGWIHLDSPNFAKLRHTAELTMGVLEEYRGHGIGSHLMERGLDWAASNGYEKVYQSIPATNQDAVRFLENHRWETEAIRRAHFKIDDEYVAEQQMAVMLEDPRLG</sequence>
<evidence type="ECO:0000313" key="3">
    <source>
        <dbReference type="Proteomes" id="UP001500420"/>
    </source>
</evidence>
<dbReference type="Pfam" id="PF00583">
    <property type="entry name" value="Acetyltransf_1"/>
    <property type="match status" value="1"/>
</dbReference>
<dbReference type="RefSeq" id="WP_343772465.1">
    <property type="nucleotide sequence ID" value="NZ_BAAADV010000001.1"/>
</dbReference>
<evidence type="ECO:0000259" key="1">
    <source>
        <dbReference type="PROSITE" id="PS51186"/>
    </source>
</evidence>
<proteinExistence type="predicted"/>
<dbReference type="PROSITE" id="PS51186">
    <property type="entry name" value="GNAT"/>
    <property type="match status" value="1"/>
</dbReference>
<dbReference type="Gene3D" id="3.40.630.30">
    <property type="match status" value="1"/>
</dbReference>
<dbReference type="PANTHER" id="PTHR43072:SF52">
    <property type="entry name" value="GCN5-RELATED N-ACETYLTRANSFERASE"/>
    <property type="match status" value="1"/>
</dbReference>
<dbReference type="GO" id="GO:0016747">
    <property type="term" value="F:acyltransferase activity, transferring groups other than amino-acyl groups"/>
    <property type="evidence" value="ECO:0007669"/>
    <property type="project" value="InterPro"/>
</dbReference>
<dbReference type="Proteomes" id="UP001500420">
    <property type="component" value="Unassembled WGS sequence"/>
</dbReference>
<dbReference type="InterPro" id="IPR000182">
    <property type="entry name" value="GNAT_dom"/>
</dbReference>
<dbReference type="InterPro" id="IPR016181">
    <property type="entry name" value="Acyl_CoA_acyltransferase"/>
</dbReference>
<name>A0AAV3T6J4_9EURY</name>
<reference evidence="2 3" key="1">
    <citation type="journal article" date="2019" name="Int. J. Syst. Evol. Microbiol.">
        <title>The Global Catalogue of Microorganisms (GCM) 10K type strain sequencing project: providing services to taxonomists for standard genome sequencing and annotation.</title>
        <authorList>
            <consortium name="The Broad Institute Genomics Platform"/>
            <consortium name="The Broad Institute Genome Sequencing Center for Infectious Disease"/>
            <person name="Wu L."/>
            <person name="Ma J."/>
        </authorList>
    </citation>
    <scope>NUCLEOTIDE SEQUENCE [LARGE SCALE GENOMIC DNA]</scope>
    <source>
        <strain evidence="2 3">JCM 16328</strain>
    </source>
</reference>
<dbReference type="PANTHER" id="PTHR43072">
    <property type="entry name" value="N-ACETYLTRANSFERASE"/>
    <property type="match status" value="1"/>
</dbReference>
<protein>
    <submittedName>
        <fullName evidence="2">GNAT family N-acetyltransferase</fullName>
    </submittedName>
</protein>
<evidence type="ECO:0000313" key="2">
    <source>
        <dbReference type="EMBL" id="GAA0664599.1"/>
    </source>
</evidence>
<organism evidence="2 3">
    <name type="scientific">Natronoarchaeum mannanilyticum</name>
    <dbReference type="NCBI Taxonomy" id="926360"/>
    <lineage>
        <taxon>Archaea</taxon>
        <taxon>Methanobacteriati</taxon>
        <taxon>Methanobacteriota</taxon>
        <taxon>Stenosarchaea group</taxon>
        <taxon>Halobacteria</taxon>
        <taxon>Halobacteriales</taxon>
        <taxon>Natronoarchaeaceae</taxon>
    </lineage>
</organism>
<comment type="caution">
    <text evidence="2">The sequence shown here is derived from an EMBL/GenBank/DDBJ whole genome shotgun (WGS) entry which is preliminary data.</text>
</comment>
<feature type="domain" description="N-acetyltransferase" evidence="1">
    <location>
        <begin position="82"/>
        <end position="260"/>
    </location>
</feature>
<dbReference type="AlphaFoldDB" id="A0AAV3T6J4"/>
<accession>A0AAV3T6J4</accession>
<dbReference type="CDD" id="cd04301">
    <property type="entry name" value="NAT_SF"/>
    <property type="match status" value="1"/>
</dbReference>
<dbReference type="SUPFAM" id="SSF55729">
    <property type="entry name" value="Acyl-CoA N-acyltransferases (Nat)"/>
    <property type="match status" value="1"/>
</dbReference>
<gene>
    <name evidence="2" type="ORF">GCM10009020_06890</name>
</gene>